<protein>
    <submittedName>
        <fullName evidence="1">Uncharacterized protein</fullName>
    </submittedName>
</protein>
<comment type="caution">
    <text evidence="1">The sequence shown here is derived from an EMBL/GenBank/DDBJ whole genome shotgun (WGS) entry which is preliminary data.</text>
</comment>
<dbReference type="EMBL" id="LAZR01061334">
    <property type="protein sequence ID" value="KKK63783.1"/>
    <property type="molecule type" value="Genomic_DNA"/>
</dbReference>
<organism evidence="1">
    <name type="scientific">marine sediment metagenome</name>
    <dbReference type="NCBI Taxonomy" id="412755"/>
    <lineage>
        <taxon>unclassified sequences</taxon>
        <taxon>metagenomes</taxon>
        <taxon>ecological metagenomes</taxon>
    </lineage>
</organism>
<proteinExistence type="predicted"/>
<sequence length="203" mass="22934">MILNPCPNPSEFTAAVSAAAHGLRSSILDLTVKDLDPFILQDHSACVGVLATVQFTEEGTFEAVSFRLGSQMDDVAADAFHCAIPFLNGYWAAENRLENAAEDFWFARERKRRERIYGWELAEMPQAELEAIPKHRRLCGRPHAKSLNDALLTELANCERDMRDRVSQHQQMDAVRELAKAKPALAQEAQKAWKWWKGLTPQD</sequence>
<name>A0A0F8X4J1_9ZZZZ</name>
<gene>
    <name evidence="1" type="ORF">LCGC14_2990800</name>
</gene>
<accession>A0A0F8X4J1</accession>
<reference evidence="1" key="1">
    <citation type="journal article" date="2015" name="Nature">
        <title>Complex archaea that bridge the gap between prokaryotes and eukaryotes.</title>
        <authorList>
            <person name="Spang A."/>
            <person name="Saw J.H."/>
            <person name="Jorgensen S.L."/>
            <person name="Zaremba-Niedzwiedzka K."/>
            <person name="Martijn J."/>
            <person name="Lind A.E."/>
            <person name="van Eijk R."/>
            <person name="Schleper C."/>
            <person name="Guy L."/>
            <person name="Ettema T.J."/>
        </authorList>
    </citation>
    <scope>NUCLEOTIDE SEQUENCE</scope>
</reference>
<feature type="non-terminal residue" evidence="1">
    <location>
        <position position="203"/>
    </location>
</feature>
<dbReference type="AlphaFoldDB" id="A0A0F8X4J1"/>
<evidence type="ECO:0000313" key="1">
    <source>
        <dbReference type="EMBL" id="KKK63783.1"/>
    </source>
</evidence>